<dbReference type="GO" id="GO:0015562">
    <property type="term" value="F:efflux transmembrane transporter activity"/>
    <property type="evidence" value="ECO:0007669"/>
    <property type="project" value="InterPro"/>
</dbReference>
<proteinExistence type="inferred from homology"/>
<dbReference type="Pfam" id="PF02321">
    <property type="entry name" value="OEP"/>
    <property type="match status" value="2"/>
</dbReference>
<dbReference type="Gene3D" id="1.20.1600.10">
    <property type="entry name" value="Outer membrane efflux proteins (OEP)"/>
    <property type="match status" value="1"/>
</dbReference>
<dbReference type="RefSeq" id="WP_148064910.1">
    <property type="nucleotide sequence ID" value="NZ_VRYZ01000006.1"/>
</dbReference>
<comment type="similarity">
    <text evidence="1">Belongs to the outer membrane factor (OMF) (TC 1.B.17) family.</text>
</comment>
<dbReference type="SUPFAM" id="SSF56954">
    <property type="entry name" value="Outer membrane efflux proteins (OEP)"/>
    <property type="match status" value="1"/>
</dbReference>
<keyword evidence="4" id="KW-1185">Reference proteome</keyword>
<dbReference type="EMBL" id="VRYZ01000006">
    <property type="protein sequence ID" value="TXS90384.1"/>
    <property type="molecule type" value="Genomic_DNA"/>
</dbReference>
<feature type="chain" id="PRO_5022940377" evidence="2">
    <location>
        <begin position="29"/>
        <end position="437"/>
    </location>
</feature>
<evidence type="ECO:0000256" key="2">
    <source>
        <dbReference type="SAM" id="SignalP"/>
    </source>
</evidence>
<evidence type="ECO:0000256" key="1">
    <source>
        <dbReference type="ARBA" id="ARBA00007613"/>
    </source>
</evidence>
<dbReference type="PANTHER" id="PTHR30203:SF24">
    <property type="entry name" value="BLR4935 PROTEIN"/>
    <property type="match status" value="1"/>
</dbReference>
<organism evidence="3 4">
    <name type="scientific">Parahaliea aestuarii</name>
    <dbReference type="NCBI Taxonomy" id="1852021"/>
    <lineage>
        <taxon>Bacteria</taxon>
        <taxon>Pseudomonadati</taxon>
        <taxon>Pseudomonadota</taxon>
        <taxon>Gammaproteobacteria</taxon>
        <taxon>Cellvibrionales</taxon>
        <taxon>Halieaceae</taxon>
        <taxon>Parahaliea</taxon>
    </lineage>
</organism>
<protein>
    <submittedName>
        <fullName evidence="3">TolC family protein</fullName>
    </submittedName>
</protein>
<dbReference type="InterPro" id="IPR010131">
    <property type="entry name" value="MdtP/NodT-like"/>
</dbReference>
<comment type="caution">
    <text evidence="3">The sequence shown here is derived from an EMBL/GenBank/DDBJ whole genome shotgun (WGS) entry which is preliminary data.</text>
</comment>
<reference evidence="3 4" key="1">
    <citation type="submission" date="2019-08" db="EMBL/GenBank/DDBJ databases">
        <title>Parahaliea maris sp. nov., isolated from the surface seawater.</title>
        <authorList>
            <person name="Liu Y."/>
        </authorList>
    </citation>
    <scope>NUCLEOTIDE SEQUENCE [LARGE SCALE GENOMIC DNA]</scope>
    <source>
        <strain evidence="3 4">S2-26</strain>
    </source>
</reference>
<name>A0A5C8ZRF2_9GAMM</name>
<gene>
    <name evidence="3" type="ORF">FVW59_13635</name>
</gene>
<dbReference type="InterPro" id="IPR003423">
    <property type="entry name" value="OMP_efflux"/>
</dbReference>
<dbReference type="Proteomes" id="UP000321933">
    <property type="component" value="Unassembled WGS sequence"/>
</dbReference>
<accession>A0A5C8ZRF2</accession>
<feature type="signal peptide" evidence="2">
    <location>
        <begin position="1"/>
        <end position="28"/>
    </location>
</feature>
<dbReference type="AlphaFoldDB" id="A0A5C8ZRF2"/>
<evidence type="ECO:0000313" key="4">
    <source>
        <dbReference type="Proteomes" id="UP000321933"/>
    </source>
</evidence>
<keyword evidence="2" id="KW-0732">Signal</keyword>
<dbReference type="OrthoDB" id="9791261at2"/>
<evidence type="ECO:0000313" key="3">
    <source>
        <dbReference type="EMBL" id="TXS90384.1"/>
    </source>
</evidence>
<dbReference type="PANTHER" id="PTHR30203">
    <property type="entry name" value="OUTER MEMBRANE CATION EFFLUX PROTEIN"/>
    <property type="match status" value="1"/>
</dbReference>
<sequence>MQNTTGIRRRALACLRIMALAMTIVADASGAPEPPLSLADASRLTIARHPRLAVFDWRVAALEGERQNAALRPATSVTFDAENLLGSNELRGAQSAELTLSLSSVIELGGKPTARLAVVDARMAQTEAARQAEALDLLGEVTRRYLSAQVLQEKVALSAQAQALAENAYELVSRRVASGATPQAEGLRAQADLARAKLQHATMLSELQSSKMALASLWGAESIEFDHLEGDLLTFADPGSFEELFQRVAESPAIRLFSAEQRLRQAAVDLERARSRLDIGWSLGVRQFAASDDTAMVAALSLPLFTASRQQGNLQTALAQRSEVEYRKQASLLELRATLYTAWQNYRQNSSTAMQLQREVVPLLEQALAATRDAYERGAYRYLDWLDARQELIQTHVAIIETASEALLSLAVIEQLSGVSIASATGAADTKQSGTTP</sequence>